<organism evidence="1 2">
    <name type="scientific">Quercus suber</name>
    <name type="common">Cork oak</name>
    <dbReference type="NCBI Taxonomy" id="58331"/>
    <lineage>
        <taxon>Eukaryota</taxon>
        <taxon>Viridiplantae</taxon>
        <taxon>Streptophyta</taxon>
        <taxon>Embryophyta</taxon>
        <taxon>Tracheophyta</taxon>
        <taxon>Spermatophyta</taxon>
        <taxon>Magnoliopsida</taxon>
        <taxon>eudicotyledons</taxon>
        <taxon>Gunneridae</taxon>
        <taxon>Pentapetalae</taxon>
        <taxon>rosids</taxon>
        <taxon>fabids</taxon>
        <taxon>Fagales</taxon>
        <taxon>Fagaceae</taxon>
        <taxon>Quercus</taxon>
    </lineage>
</organism>
<reference evidence="1 2" key="1">
    <citation type="journal article" date="2018" name="Sci. Data">
        <title>The draft genome sequence of cork oak.</title>
        <authorList>
            <person name="Ramos A.M."/>
            <person name="Usie A."/>
            <person name="Barbosa P."/>
            <person name="Barros P.M."/>
            <person name="Capote T."/>
            <person name="Chaves I."/>
            <person name="Simoes F."/>
            <person name="Abreu I."/>
            <person name="Carrasquinho I."/>
            <person name="Faro C."/>
            <person name="Guimaraes J.B."/>
            <person name="Mendonca D."/>
            <person name="Nobrega F."/>
            <person name="Rodrigues L."/>
            <person name="Saibo N.J.M."/>
            <person name="Varela M.C."/>
            <person name="Egas C."/>
            <person name="Matos J."/>
            <person name="Miguel C.M."/>
            <person name="Oliveira M.M."/>
            <person name="Ricardo C.P."/>
            <person name="Goncalves S."/>
        </authorList>
    </citation>
    <scope>NUCLEOTIDE SEQUENCE [LARGE SCALE GENOMIC DNA]</scope>
    <source>
        <strain evidence="2">cv. HL8</strain>
    </source>
</reference>
<dbReference type="EMBL" id="PKMF04000794">
    <property type="protein sequence ID" value="KAK7819171.1"/>
    <property type="molecule type" value="Genomic_DNA"/>
</dbReference>
<keyword evidence="2" id="KW-1185">Reference proteome</keyword>
<gene>
    <name evidence="1" type="ORF">CFP56_040635</name>
</gene>
<proteinExistence type="predicted"/>
<evidence type="ECO:0000313" key="1">
    <source>
        <dbReference type="EMBL" id="KAK7819171.1"/>
    </source>
</evidence>
<evidence type="ECO:0000313" key="2">
    <source>
        <dbReference type="Proteomes" id="UP000237347"/>
    </source>
</evidence>
<name>A0AAW0IYD4_QUESU</name>
<dbReference type="Proteomes" id="UP000237347">
    <property type="component" value="Unassembled WGS sequence"/>
</dbReference>
<sequence length="81" mass="9111">MGSSGPLEVLEEALEGSEDDWLGSKFELCMPGENEALFIVQSNLQRDYQTIFTNSDPSSPLSAFLFRSNNASHEYFIYLLL</sequence>
<comment type="caution">
    <text evidence="1">The sequence shown here is derived from an EMBL/GenBank/DDBJ whole genome shotgun (WGS) entry which is preliminary data.</text>
</comment>
<dbReference type="AlphaFoldDB" id="A0AAW0IYD4"/>
<protein>
    <submittedName>
        <fullName evidence="1">Uncharacterized protein</fullName>
    </submittedName>
</protein>
<accession>A0AAW0IYD4</accession>